<dbReference type="Pfam" id="PF22673">
    <property type="entry name" value="MCP-like_PDC_1"/>
    <property type="match status" value="1"/>
</dbReference>
<dbReference type="RefSeq" id="WP_092324953.1">
    <property type="nucleotide sequence ID" value="NZ_FNFU01000024.1"/>
</dbReference>
<dbReference type="Proteomes" id="UP000198701">
    <property type="component" value="Unassembled WGS sequence"/>
</dbReference>
<dbReference type="OrthoDB" id="8687362at2"/>
<evidence type="ECO:0008006" key="3">
    <source>
        <dbReference type="Google" id="ProtNLM"/>
    </source>
</evidence>
<sequence length="268" mass="28701">MNALTRTSIADGIAAVGEHFNSVFLRLEHWRDATQDFLESRGGEVTRAELDALVEGLVLREFASEHGCVIGAGFVAAPGFLRDAEWHLAWWLGDRNTFGVGAAAPGVRRLDAVEDSAEENFRDYTTLEWWRVPVTTGARHITGPYVDYLCTDDYTLTLTVPVRHGRAVVGVVGADLYVEDVERALLPRLAALGTPVTLVNASGRVLLSTDVHLATGALLRLDGLAGALRGGEDTGPADTGPAVRLGDGHEVVWCPGTGLALVARPAQR</sequence>
<proteinExistence type="predicted"/>
<accession>A0A1G9GWM5</accession>
<dbReference type="CDD" id="cd12913">
    <property type="entry name" value="PDC1_MCP_like"/>
    <property type="match status" value="1"/>
</dbReference>
<dbReference type="STRING" id="386301.SAMN05216282_12421"/>
<evidence type="ECO:0000313" key="2">
    <source>
        <dbReference type="Proteomes" id="UP000198701"/>
    </source>
</evidence>
<organism evidence="1 2">
    <name type="scientific">Cryobacterium psychrotolerans</name>
    <dbReference type="NCBI Taxonomy" id="386301"/>
    <lineage>
        <taxon>Bacteria</taxon>
        <taxon>Bacillati</taxon>
        <taxon>Actinomycetota</taxon>
        <taxon>Actinomycetes</taxon>
        <taxon>Micrococcales</taxon>
        <taxon>Microbacteriaceae</taxon>
        <taxon>Cryobacterium</taxon>
    </lineage>
</organism>
<name>A0A1G9GWM5_9MICO</name>
<gene>
    <name evidence="1" type="ORF">SAMN05216282_12421</name>
</gene>
<dbReference type="EMBL" id="FNFU01000024">
    <property type="protein sequence ID" value="SDL05066.1"/>
    <property type="molecule type" value="Genomic_DNA"/>
</dbReference>
<dbReference type="Gene3D" id="3.30.450.20">
    <property type="entry name" value="PAS domain"/>
    <property type="match status" value="1"/>
</dbReference>
<dbReference type="AlphaFoldDB" id="A0A1G9GWM5"/>
<reference evidence="1 2" key="1">
    <citation type="submission" date="2016-10" db="EMBL/GenBank/DDBJ databases">
        <authorList>
            <person name="de Groot N.N."/>
        </authorList>
    </citation>
    <scope>NUCLEOTIDE SEQUENCE [LARGE SCALE GENOMIC DNA]</scope>
    <source>
        <strain evidence="1 2">CGMCC 1.5382</strain>
    </source>
</reference>
<evidence type="ECO:0000313" key="1">
    <source>
        <dbReference type="EMBL" id="SDL05066.1"/>
    </source>
</evidence>
<keyword evidence="2" id="KW-1185">Reference proteome</keyword>
<protein>
    <recommendedName>
        <fullName evidence="3">Cache domain-containing protein</fullName>
    </recommendedName>
</protein>